<keyword evidence="1 3" id="KW-0238">DNA-binding</keyword>
<feature type="region of interest" description="Disordered" evidence="4">
    <location>
        <begin position="192"/>
        <end position="242"/>
    </location>
</feature>
<evidence type="ECO:0000313" key="6">
    <source>
        <dbReference type="EMBL" id="KAG7085889.1"/>
    </source>
</evidence>
<dbReference type="GO" id="GO:0005634">
    <property type="term" value="C:nucleus"/>
    <property type="evidence" value="ECO:0007669"/>
    <property type="project" value="UniProtKB-UniRule"/>
</dbReference>
<dbReference type="EMBL" id="CM032191">
    <property type="protein sequence ID" value="KAG7085889.1"/>
    <property type="molecule type" value="Genomic_DNA"/>
</dbReference>
<dbReference type="InterPro" id="IPR051356">
    <property type="entry name" value="SOX/SOX-like_TF"/>
</dbReference>
<feature type="DNA-binding region" description="HMG box" evidence="3">
    <location>
        <begin position="75"/>
        <end position="144"/>
    </location>
</feature>
<feature type="domain" description="HMG box" evidence="5">
    <location>
        <begin position="75"/>
        <end position="144"/>
    </location>
</feature>
<evidence type="ECO:0000256" key="1">
    <source>
        <dbReference type="ARBA" id="ARBA00023125"/>
    </source>
</evidence>
<name>A0A9P7RLK0_9AGAR</name>
<dbReference type="PROSITE" id="PS50118">
    <property type="entry name" value="HMG_BOX_2"/>
    <property type="match status" value="1"/>
</dbReference>
<reference evidence="6" key="1">
    <citation type="journal article" date="2021" name="Genome Biol. Evol.">
        <title>The assembled and annotated genome of the fairy-ring fungus Marasmius oreades.</title>
        <authorList>
            <person name="Hiltunen M."/>
            <person name="Ament-Velasquez S.L."/>
            <person name="Johannesson H."/>
        </authorList>
    </citation>
    <scope>NUCLEOTIDE SEQUENCE</scope>
    <source>
        <strain evidence="6">03SP1</strain>
    </source>
</reference>
<keyword evidence="7" id="KW-1185">Reference proteome</keyword>
<dbReference type="CDD" id="cd01389">
    <property type="entry name" value="HMG-box_ROX1-like"/>
    <property type="match status" value="1"/>
</dbReference>
<gene>
    <name evidence="6" type="ORF">E1B28_003423</name>
</gene>
<keyword evidence="2 3" id="KW-0539">Nucleus</keyword>
<sequence length="410" mass="45539">MAQFHEMFTSVFHSEVPTLSYNFSPSPQSSEELELAPEDLSVQYPTVSLPSTGESSPATSPASHPSRRRASPFHIPRPRNAFMIFRSEQCTQTKITRSVEHDHRHISRIIGHLWNNLSEAEKDVYRAKAEREKFEHTIKYPNYRFTPGVRGKRPIKRKVKRNGTEDLMRCKKVADLLMKGKEGDDLKVALMTEGNHPSSPVVEGSIVKRGRGKRAQASASSASSACSSPSIKGWSPTNGTESEYVDMGPAFISPLLPPKELAMEEPQTNTSQYPSFQPSVSTPLSSQQFMPSQETPAVWSPPEQIDCSFLQTIMDPNLYSFPSASSDYQTSGYPNDFVQSPPNFEDQNNDQRYSGSSLSWGGYDAAVAQGPVSFENSWYDDGLCVFAPPCASVDPMASMWADPNNMQFLA</sequence>
<dbReference type="GO" id="GO:0000978">
    <property type="term" value="F:RNA polymerase II cis-regulatory region sequence-specific DNA binding"/>
    <property type="evidence" value="ECO:0007669"/>
    <property type="project" value="TreeGrafter"/>
</dbReference>
<dbReference type="Proteomes" id="UP001049176">
    <property type="component" value="Chromosome 11"/>
</dbReference>
<evidence type="ECO:0000256" key="3">
    <source>
        <dbReference type="PROSITE-ProRule" id="PRU00267"/>
    </source>
</evidence>
<dbReference type="OrthoDB" id="6247875at2759"/>
<feature type="compositionally biased region" description="Polar residues" evidence="4">
    <location>
        <begin position="266"/>
        <end position="287"/>
    </location>
</feature>
<dbReference type="PANTHER" id="PTHR45789">
    <property type="entry name" value="FI18025P1"/>
    <property type="match status" value="1"/>
</dbReference>
<dbReference type="SUPFAM" id="SSF47095">
    <property type="entry name" value="HMG-box"/>
    <property type="match status" value="1"/>
</dbReference>
<feature type="region of interest" description="Disordered" evidence="4">
    <location>
        <begin position="264"/>
        <end position="287"/>
    </location>
</feature>
<comment type="caution">
    <text evidence="6">The sequence shown here is derived from an EMBL/GenBank/DDBJ whole genome shotgun (WGS) entry which is preliminary data.</text>
</comment>
<dbReference type="SMART" id="SM00398">
    <property type="entry name" value="HMG"/>
    <property type="match status" value="1"/>
</dbReference>
<organism evidence="6 7">
    <name type="scientific">Marasmius oreades</name>
    <name type="common">fairy-ring Marasmius</name>
    <dbReference type="NCBI Taxonomy" id="181124"/>
    <lineage>
        <taxon>Eukaryota</taxon>
        <taxon>Fungi</taxon>
        <taxon>Dikarya</taxon>
        <taxon>Basidiomycota</taxon>
        <taxon>Agaricomycotina</taxon>
        <taxon>Agaricomycetes</taxon>
        <taxon>Agaricomycetidae</taxon>
        <taxon>Agaricales</taxon>
        <taxon>Marasmiineae</taxon>
        <taxon>Marasmiaceae</taxon>
        <taxon>Marasmius</taxon>
    </lineage>
</organism>
<dbReference type="InterPro" id="IPR036910">
    <property type="entry name" value="HMG_box_dom_sf"/>
</dbReference>
<evidence type="ECO:0000259" key="5">
    <source>
        <dbReference type="PROSITE" id="PS50118"/>
    </source>
</evidence>
<evidence type="ECO:0000256" key="4">
    <source>
        <dbReference type="SAM" id="MobiDB-lite"/>
    </source>
</evidence>
<dbReference type="Pfam" id="PF00505">
    <property type="entry name" value="HMG_box"/>
    <property type="match status" value="1"/>
</dbReference>
<feature type="compositionally biased region" description="Polar residues" evidence="4">
    <location>
        <begin position="44"/>
        <end position="54"/>
    </location>
</feature>
<evidence type="ECO:0000256" key="2">
    <source>
        <dbReference type="ARBA" id="ARBA00023242"/>
    </source>
</evidence>
<dbReference type="GeneID" id="66072499"/>
<feature type="region of interest" description="Disordered" evidence="4">
    <location>
        <begin position="44"/>
        <end position="74"/>
    </location>
</feature>
<feature type="compositionally biased region" description="Low complexity" evidence="4">
    <location>
        <begin position="55"/>
        <end position="64"/>
    </location>
</feature>
<proteinExistence type="predicted"/>
<accession>A0A9P7RLK0</accession>
<evidence type="ECO:0000313" key="7">
    <source>
        <dbReference type="Proteomes" id="UP001049176"/>
    </source>
</evidence>
<dbReference type="RefSeq" id="XP_043002360.1">
    <property type="nucleotide sequence ID" value="XM_043160403.1"/>
</dbReference>
<dbReference type="KEGG" id="more:E1B28_003423"/>
<feature type="compositionally biased region" description="Low complexity" evidence="4">
    <location>
        <begin position="215"/>
        <end position="230"/>
    </location>
</feature>
<dbReference type="InterPro" id="IPR009071">
    <property type="entry name" value="HMG_box_dom"/>
</dbReference>
<protein>
    <recommendedName>
        <fullName evidence="5">HMG box domain-containing protein</fullName>
    </recommendedName>
</protein>
<dbReference type="Gene3D" id="1.10.30.10">
    <property type="entry name" value="High mobility group box domain"/>
    <property type="match status" value="1"/>
</dbReference>
<dbReference type="PANTHER" id="PTHR45789:SF2">
    <property type="entry name" value="FI18025P1"/>
    <property type="match status" value="1"/>
</dbReference>
<dbReference type="AlphaFoldDB" id="A0A9P7RLK0"/>
<dbReference type="GO" id="GO:0000981">
    <property type="term" value="F:DNA-binding transcription factor activity, RNA polymerase II-specific"/>
    <property type="evidence" value="ECO:0007669"/>
    <property type="project" value="TreeGrafter"/>
</dbReference>